<dbReference type="Proteomes" id="UP000464186">
    <property type="component" value="Chromosome"/>
</dbReference>
<protein>
    <recommendedName>
        <fullName evidence="3">Carboxylic ester hydrolase</fullName>
        <ecNumber evidence="3">3.1.1.-</ecNumber>
    </recommendedName>
</protein>
<dbReference type="InterPro" id="IPR050309">
    <property type="entry name" value="Type-B_Carboxylest/Lipase"/>
</dbReference>
<sequence>MKYFKGLTISTLLLVMEVSMESIVSTAAGQVRGLDVGPAVAYLGIPYGAPTSGDNRFRAPQPVTPWAGVRDATVFGPAAPQQTPHAASRAMMLEHGVPEVVQGFSSLLYPHSGSPVQGTFIDEDCLMLNVWAPAGKASGALPVMVWLHGGAFVHGAGSEPAFNGDRLADQGDVVVVTVNHRLGVLGFLPYSGPDFPDAGQAGMLDIVAALKWVKLNIGQFGGDPANVTVFGQSGGGMKISALMAMPQADGLFHKAIIQSGAGLQLLEQDSAELLFAALLTELKVETEGSAVVGGSIEKLKQVPVEALLAAQAVAMARTPEVGFGFAPVIDGTTIVGHPLQGVGSSASEVPLLIGCTSEEFGLFLAMDPGYVSVDEASLAARLEQGYGDLAEELLVSYMAAFPDADAKEILRRMETDRHIRVSNRQFVELKHQNSTAPVYGYLFDYPTGVLHGQLGAAHSVDLAFVFGNQDRIPLSGVLEGRDEIAHQMVSAWTSFAHSGMPSSEALPVWPEHNPATVDTMVFGWPESVVVQDPDGDRLKVMEKLASGLFPRKP</sequence>
<keyword evidence="6" id="KW-1185">Reference proteome</keyword>
<dbReference type="InterPro" id="IPR029058">
    <property type="entry name" value="AB_hydrolase_fold"/>
</dbReference>
<dbReference type="Gene3D" id="3.40.50.1820">
    <property type="entry name" value="alpha/beta hydrolase"/>
    <property type="match status" value="1"/>
</dbReference>
<dbReference type="InterPro" id="IPR002018">
    <property type="entry name" value="CarbesteraseB"/>
</dbReference>
<dbReference type="GO" id="GO:0016787">
    <property type="term" value="F:hydrolase activity"/>
    <property type="evidence" value="ECO:0007669"/>
    <property type="project" value="UniProtKB-KW"/>
</dbReference>
<evidence type="ECO:0000256" key="1">
    <source>
        <dbReference type="ARBA" id="ARBA00005964"/>
    </source>
</evidence>
<dbReference type="EMBL" id="CP047898">
    <property type="protein sequence ID" value="QHK18488.1"/>
    <property type="molecule type" value="Genomic_DNA"/>
</dbReference>
<name>A0A6P1NGL2_9MICC</name>
<keyword evidence="2 3" id="KW-0378">Hydrolase</keyword>
<dbReference type="InterPro" id="IPR019826">
    <property type="entry name" value="Carboxylesterase_B_AS"/>
</dbReference>
<dbReference type="PROSITE" id="PS00122">
    <property type="entry name" value="CARBOXYLESTERASE_B_1"/>
    <property type="match status" value="1"/>
</dbReference>
<dbReference type="SUPFAM" id="SSF53474">
    <property type="entry name" value="alpha/beta-Hydrolases"/>
    <property type="match status" value="1"/>
</dbReference>
<evidence type="ECO:0000259" key="4">
    <source>
        <dbReference type="Pfam" id="PF00135"/>
    </source>
</evidence>
<dbReference type="Pfam" id="PF00135">
    <property type="entry name" value="COesterase"/>
    <property type="match status" value="1"/>
</dbReference>
<evidence type="ECO:0000313" key="5">
    <source>
        <dbReference type="EMBL" id="QHK18488.1"/>
    </source>
</evidence>
<evidence type="ECO:0000313" key="6">
    <source>
        <dbReference type="Proteomes" id="UP000464186"/>
    </source>
</evidence>
<evidence type="ECO:0000256" key="2">
    <source>
        <dbReference type="ARBA" id="ARBA00022801"/>
    </source>
</evidence>
<comment type="similarity">
    <text evidence="1 3">Belongs to the type-B carboxylesterase/lipase family.</text>
</comment>
<gene>
    <name evidence="5" type="ORF">GU243_00310</name>
</gene>
<dbReference type="EC" id="3.1.1.-" evidence="3"/>
<organism evidence="5 6">
    <name type="scientific">Pseudarthrobacter psychrotolerans</name>
    <dbReference type="NCBI Taxonomy" id="2697569"/>
    <lineage>
        <taxon>Bacteria</taxon>
        <taxon>Bacillati</taxon>
        <taxon>Actinomycetota</taxon>
        <taxon>Actinomycetes</taxon>
        <taxon>Micrococcales</taxon>
        <taxon>Micrococcaceae</taxon>
        <taxon>Pseudarthrobacter</taxon>
    </lineage>
</organism>
<proteinExistence type="inferred from homology"/>
<feature type="domain" description="Carboxylesterase type B" evidence="4">
    <location>
        <begin position="22"/>
        <end position="517"/>
    </location>
</feature>
<evidence type="ECO:0000256" key="3">
    <source>
        <dbReference type="RuleBase" id="RU361235"/>
    </source>
</evidence>
<dbReference type="AlphaFoldDB" id="A0A6P1NGL2"/>
<dbReference type="PANTHER" id="PTHR11559">
    <property type="entry name" value="CARBOXYLESTERASE"/>
    <property type="match status" value="1"/>
</dbReference>
<dbReference type="KEGG" id="psey:GU243_00310"/>
<reference evidence="5 6" key="1">
    <citation type="submission" date="2020-01" db="EMBL/GenBank/DDBJ databases">
        <title>Pseudarthrobacter psychrotolerans sp. nov., isolated from antarctic soil.</title>
        <authorList>
            <person name="Shin Y."/>
            <person name="Park W."/>
        </authorList>
    </citation>
    <scope>NUCLEOTIDE SEQUENCE [LARGE SCALE GENOMIC DNA]</scope>
    <source>
        <strain evidence="5 6">YJ56</strain>
    </source>
</reference>
<accession>A0A6P1NGL2</accession>